<reference evidence="1 2" key="1">
    <citation type="journal article" date="2022" name="New Phytol.">
        <title>Ecological generalism drives hyperdiversity of secondary metabolite gene clusters in xylarialean endophytes.</title>
        <authorList>
            <person name="Franco M.E.E."/>
            <person name="Wisecaver J.H."/>
            <person name="Arnold A.E."/>
            <person name="Ju Y.M."/>
            <person name="Slot J.C."/>
            <person name="Ahrendt S."/>
            <person name="Moore L.P."/>
            <person name="Eastman K.E."/>
            <person name="Scott K."/>
            <person name="Konkel Z."/>
            <person name="Mondo S.J."/>
            <person name="Kuo A."/>
            <person name="Hayes R.D."/>
            <person name="Haridas S."/>
            <person name="Andreopoulos B."/>
            <person name="Riley R."/>
            <person name="LaButti K."/>
            <person name="Pangilinan J."/>
            <person name="Lipzen A."/>
            <person name="Amirebrahimi M."/>
            <person name="Yan J."/>
            <person name="Adam C."/>
            <person name="Keymanesh K."/>
            <person name="Ng V."/>
            <person name="Louie K."/>
            <person name="Northen T."/>
            <person name="Drula E."/>
            <person name="Henrissat B."/>
            <person name="Hsieh H.M."/>
            <person name="Youens-Clark K."/>
            <person name="Lutzoni F."/>
            <person name="Miadlikowska J."/>
            <person name="Eastwood D.C."/>
            <person name="Hamelin R.C."/>
            <person name="Grigoriev I.V."/>
            <person name="U'Ren J.M."/>
        </authorList>
    </citation>
    <scope>NUCLEOTIDE SEQUENCE [LARGE SCALE GENOMIC DNA]</scope>
    <source>
        <strain evidence="1 2">CBS 119005</strain>
    </source>
</reference>
<protein>
    <submittedName>
        <fullName evidence="1">Uncharacterized protein</fullName>
    </submittedName>
</protein>
<dbReference type="EMBL" id="MU393561">
    <property type="protein sequence ID" value="KAI4861152.1"/>
    <property type="molecule type" value="Genomic_DNA"/>
</dbReference>
<organism evidence="1 2">
    <name type="scientific">Hypoxylon rubiginosum</name>
    <dbReference type="NCBI Taxonomy" id="110542"/>
    <lineage>
        <taxon>Eukaryota</taxon>
        <taxon>Fungi</taxon>
        <taxon>Dikarya</taxon>
        <taxon>Ascomycota</taxon>
        <taxon>Pezizomycotina</taxon>
        <taxon>Sordariomycetes</taxon>
        <taxon>Xylariomycetidae</taxon>
        <taxon>Xylariales</taxon>
        <taxon>Hypoxylaceae</taxon>
        <taxon>Hypoxylon</taxon>
    </lineage>
</organism>
<sequence length="1437" mass="163521">MATQYKKPNVETEDDLEHTTPGGDSAQSKEETHLIYLKDPIGRKFQFPFKVAKTWHGMESLIEQASNHIDTIGPLIKAGRYDMIGPDGNGILPSVWEQCIEPGWFITMQLWKDREDAEKQAEEAFKKAVFDEAKAKAEEMFKKKALDEAKAKAEESSKRKVQAPIRFKDAVGRKFSFPFHLCQTWAGMEALVKQAFIHVDVIGPHVQAGHYDLIGPSGEIILPQVWEKVIKPDWAVSMHMWPMDRPPPPQGLVHRPRPPGMRHLPTSRFRAGPPVSQPQPQPQLPTSFPAEDHWIEVVPETLANRPKKPSKGAGGILGWIGSGHARRNQRKQKEYEVEPNIGAANASPAIPPWRTNTGVSRPKSVMTSSSRSIAVSDESRTGDQPEPAYSIEELSAHQEARQRELIVVCKPSSPSSMHYQPVRGQTVPFLEKPIAAPKRLDIGSARVYLESPWTFKSSLELIRRSKATPPTQLQSAQSERAHLTWLHITPNFMNFQEFEDVALFDLPQDPTSRRLVNHLFHTIRSKKIEDDWYIRPGTVLRCDTDSTEDTFESALFVALPFLHEHPYNGRSPPKGEGFCRERRLHDAFNQFSAAHLNQEKSWHSRHDLRTDKNQIIWIGQVWLLLAGQSFLTYGNVSLDTLQAGNITIQDDIVHAEDGDRIIQIVDQERRLFYIPSSKCKSFYELQVAMVHQFMKMGRIDIREYALHFHLQDGQEVTSGKWSAILKQLDLPLLKVTLSPIELYHDDSSSSIATPHSKITDNDKLSLDMSEPGGDTDDNSSEEDTRSNIEAGVFRWQHSKSDDLGFLLIDPEQMSTTPEHSMPALNRRVPPFLSWLIQANERKERNIANGFREAIVRIELMLLRVDEKQHSDSLMEDLNRAFGMTNFYDETATLDYEDFKYLRASFHKGKFSQGSSSISSLSEDSTLKLADQYFDVILLTLESFISIEFPSKLTQKFLGALADVMKDPTFSLHLHDNDAPDPDISGTYKHDKKPRWVLSRKRIQDCDLRECRQTPDDTTCNECEIGTIYSSMESAIAHFRRSHMVGSMTDGNIRSFVLPLTIALEERLAEDQSSLLRSGRDTMVSILKKLVSIQDGVTYDNEFREQRGLPHHLLEAIKWIFLYVCGASRVLHELSCFYKDDLCQRDPKNLTSSKIRAQRHYLAKVGLRVEDLVRKAERALASPTTTAEENGPGSFLISVGPHYVATQVICNLLRTPIRNNKHIVPMYGAITNSLGSQVIRNPTKRQILSIGSLIEQLCLVKDFYEWQREALYCFDLVINPESYPQGFNHQEREKLFSDHEYGLISREDKKLEKDIHQISQLVLTCSRMVDKVRELTDIMKDDQGRAIFIFTTVTIIFLPLSFVATYISMSGGTTRMDWGGIQSLFWEVSGPLTFVILLFCLFVVQKETILNVFQAPTWSVHPKWSVLWRAFSSASHSA</sequence>
<keyword evidence="2" id="KW-1185">Reference proteome</keyword>
<name>A0ACB9YPK2_9PEZI</name>
<accession>A0ACB9YPK2</accession>
<proteinExistence type="predicted"/>
<evidence type="ECO:0000313" key="1">
    <source>
        <dbReference type="EMBL" id="KAI4861152.1"/>
    </source>
</evidence>
<evidence type="ECO:0000313" key="2">
    <source>
        <dbReference type="Proteomes" id="UP001497700"/>
    </source>
</evidence>
<dbReference type="Proteomes" id="UP001497700">
    <property type="component" value="Unassembled WGS sequence"/>
</dbReference>
<comment type="caution">
    <text evidence="1">The sequence shown here is derived from an EMBL/GenBank/DDBJ whole genome shotgun (WGS) entry which is preliminary data.</text>
</comment>
<gene>
    <name evidence="1" type="ORF">F4820DRAFT_434693</name>
</gene>